<evidence type="ECO:0000313" key="2">
    <source>
        <dbReference type="Proteomes" id="UP001175211"/>
    </source>
</evidence>
<dbReference type="EMBL" id="JAUEPS010000064">
    <property type="protein sequence ID" value="KAK0442526.1"/>
    <property type="molecule type" value="Genomic_DNA"/>
</dbReference>
<sequence>ILRDEKLYPNPDMFNREHFMSKGQNPSKDPRNHIFSFGRCYPGADLVESSLWLLLASMIATLD</sequence>
<dbReference type="InterPro" id="IPR036396">
    <property type="entry name" value="Cyt_P450_sf"/>
</dbReference>
<organism evidence="1 2">
    <name type="scientific">Armillaria tabescens</name>
    <name type="common">Ringless honey mushroom</name>
    <name type="synonym">Agaricus tabescens</name>
    <dbReference type="NCBI Taxonomy" id="1929756"/>
    <lineage>
        <taxon>Eukaryota</taxon>
        <taxon>Fungi</taxon>
        <taxon>Dikarya</taxon>
        <taxon>Basidiomycota</taxon>
        <taxon>Agaricomycotina</taxon>
        <taxon>Agaricomycetes</taxon>
        <taxon>Agaricomycetidae</taxon>
        <taxon>Agaricales</taxon>
        <taxon>Marasmiineae</taxon>
        <taxon>Physalacriaceae</taxon>
        <taxon>Desarmillaria</taxon>
    </lineage>
</organism>
<dbReference type="Proteomes" id="UP001175211">
    <property type="component" value="Unassembled WGS sequence"/>
</dbReference>
<protein>
    <submittedName>
        <fullName evidence="1">Uncharacterized protein</fullName>
    </submittedName>
</protein>
<dbReference type="RefSeq" id="XP_060324344.1">
    <property type="nucleotide sequence ID" value="XM_060466611.1"/>
</dbReference>
<dbReference type="Pfam" id="PF00067">
    <property type="entry name" value="p450"/>
    <property type="match status" value="1"/>
</dbReference>
<dbReference type="SUPFAM" id="SSF48264">
    <property type="entry name" value="Cytochrome P450"/>
    <property type="match status" value="1"/>
</dbReference>
<feature type="non-terminal residue" evidence="1">
    <location>
        <position position="1"/>
    </location>
</feature>
<dbReference type="Gene3D" id="1.10.630.10">
    <property type="entry name" value="Cytochrome P450"/>
    <property type="match status" value="1"/>
</dbReference>
<proteinExistence type="predicted"/>
<feature type="non-terminal residue" evidence="1">
    <location>
        <position position="63"/>
    </location>
</feature>
<dbReference type="GeneID" id="85350159"/>
<evidence type="ECO:0000313" key="1">
    <source>
        <dbReference type="EMBL" id="KAK0442526.1"/>
    </source>
</evidence>
<dbReference type="GO" id="GO:0005506">
    <property type="term" value="F:iron ion binding"/>
    <property type="evidence" value="ECO:0007669"/>
    <property type="project" value="InterPro"/>
</dbReference>
<gene>
    <name evidence="1" type="ORF">EV420DRAFT_1238660</name>
</gene>
<dbReference type="GO" id="GO:0004497">
    <property type="term" value="F:monooxygenase activity"/>
    <property type="evidence" value="ECO:0007669"/>
    <property type="project" value="InterPro"/>
</dbReference>
<name>A0AA39JIS0_ARMTA</name>
<accession>A0AA39JIS0</accession>
<keyword evidence="2" id="KW-1185">Reference proteome</keyword>
<dbReference type="InterPro" id="IPR001128">
    <property type="entry name" value="Cyt_P450"/>
</dbReference>
<comment type="caution">
    <text evidence="1">The sequence shown here is derived from an EMBL/GenBank/DDBJ whole genome shotgun (WGS) entry which is preliminary data.</text>
</comment>
<dbReference type="GO" id="GO:0016705">
    <property type="term" value="F:oxidoreductase activity, acting on paired donors, with incorporation or reduction of molecular oxygen"/>
    <property type="evidence" value="ECO:0007669"/>
    <property type="project" value="InterPro"/>
</dbReference>
<dbReference type="AlphaFoldDB" id="A0AA39JIS0"/>
<dbReference type="GO" id="GO:0020037">
    <property type="term" value="F:heme binding"/>
    <property type="evidence" value="ECO:0007669"/>
    <property type="project" value="InterPro"/>
</dbReference>
<reference evidence="1" key="1">
    <citation type="submission" date="2023-06" db="EMBL/GenBank/DDBJ databases">
        <authorList>
            <consortium name="Lawrence Berkeley National Laboratory"/>
            <person name="Ahrendt S."/>
            <person name="Sahu N."/>
            <person name="Indic B."/>
            <person name="Wong-Bajracharya J."/>
            <person name="Merenyi Z."/>
            <person name="Ke H.-M."/>
            <person name="Monk M."/>
            <person name="Kocsube S."/>
            <person name="Drula E."/>
            <person name="Lipzen A."/>
            <person name="Balint B."/>
            <person name="Henrissat B."/>
            <person name="Andreopoulos B."/>
            <person name="Martin F.M."/>
            <person name="Harder C.B."/>
            <person name="Rigling D."/>
            <person name="Ford K.L."/>
            <person name="Foster G.D."/>
            <person name="Pangilinan J."/>
            <person name="Papanicolaou A."/>
            <person name="Barry K."/>
            <person name="LaButti K."/>
            <person name="Viragh M."/>
            <person name="Koriabine M."/>
            <person name="Yan M."/>
            <person name="Riley R."/>
            <person name="Champramary S."/>
            <person name="Plett K.L."/>
            <person name="Tsai I.J."/>
            <person name="Slot J."/>
            <person name="Sipos G."/>
            <person name="Plett J."/>
            <person name="Nagy L.G."/>
            <person name="Grigoriev I.V."/>
        </authorList>
    </citation>
    <scope>NUCLEOTIDE SEQUENCE</scope>
    <source>
        <strain evidence="1">CCBAS 213</strain>
    </source>
</reference>